<dbReference type="ESTHER" id="9bact-i0kei5">
    <property type="family name" value="Pectinacetylesterase-Notum"/>
</dbReference>
<keyword evidence="1" id="KW-0472">Membrane</keyword>
<evidence type="ECO:0000313" key="2">
    <source>
        <dbReference type="EMBL" id="CCH02538.1"/>
    </source>
</evidence>
<dbReference type="STRING" id="1166018.FAES_4539"/>
<sequence length="400" mass="44842">MAIMKTVWKYVKWLLIALAVALIVGAGYVYFIYLAKPARINDMAEVKDPQWRTVDLGGRSLCSDGSPYFIFVRKGASDNLIIHFSGGGACWDDTTCSAPITLLGALTQGDAKDLKAFYYPKTLDFFDRFLNGVFDRQAPKNPFKDWSVVFIPYCTGDFHVGDKTTRYNVGGTETEVHHNGRDNTLNALAWVFDNFRSPKKILVSGESAGGFASAYWAPYVANQYKGDERIYQLSDCSQLTSARWPAILNSVWNSKPEALLGFRVENDAYADALLNRTDSLRKPIRHLNSNTLYDGVLPRFSAVLHHQSTDNKAYIYDWSKGMRTSVKKLAAANIDYQFFLTDCRYDPQKVSTPHTLMGSDISLYACKSDGLTYMDWLRKNVIDDTPVSVGGALLDKPNPN</sequence>
<dbReference type="InterPro" id="IPR029058">
    <property type="entry name" value="AB_hydrolase_fold"/>
</dbReference>
<accession>I0KEI5</accession>
<dbReference type="PANTHER" id="PTHR21562">
    <property type="entry name" value="NOTUM-RELATED"/>
    <property type="match status" value="1"/>
</dbReference>
<dbReference type="PATRIC" id="fig|1166018.3.peg.1505"/>
<dbReference type="InterPro" id="IPR004963">
    <property type="entry name" value="PAE/NOTUM"/>
</dbReference>
<proteinExistence type="predicted"/>
<feature type="transmembrane region" description="Helical" evidence="1">
    <location>
        <begin position="12"/>
        <end position="33"/>
    </location>
</feature>
<protein>
    <recommendedName>
        <fullName evidence="4">Pectinacetylesterase</fullName>
    </recommendedName>
</protein>
<dbReference type="Proteomes" id="UP000011058">
    <property type="component" value="Chromosome"/>
</dbReference>
<dbReference type="AlphaFoldDB" id="I0KEI5"/>
<reference evidence="2 3" key="1">
    <citation type="journal article" date="2012" name="J. Bacteriol.">
        <title>Genome Sequence of Fibrella aestuarina BUZ 2T, a Filamentous Marine Bacterium.</title>
        <authorList>
            <person name="Filippini M."/>
            <person name="Qi W."/>
            <person name="Blom J."/>
            <person name="Goesmann A."/>
            <person name="Smits T.H."/>
            <person name="Bagheri H.C."/>
        </authorList>
    </citation>
    <scope>NUCLEOTIDE SEQUENCE [LARGE SCALE GENOMIC DNA]</scope>
    <source>
        <strain evidence="3">BUZ 2T</strain>
    </source>
</reference>
<dbReference type="Gene3D" id="3.40.50.1820">
    <property type="entry name" value="alpha/beta hydrolase"/>
    <property type="match status" value="1"/>
</dbReference>
<evidence type="ECO:0000313" key="3">
    <source>
        <dbReference type="Proteomes" id="UP000011058"/>
    </source>
</evidence>
<organism evidence="2 3">
    <name type="scientific">Fibrella aestuarina BUZ 2</name>
    <dbReference type="NCBI Taxonomy" id="1166018"/>
    <lineage>
        <taxon>Bacteria</taxon>
        <taxon>Pseudomonadati</taxon>
        <taxon>Bacteroidota</taxon>
        <taxon>Cytophagia</taxon>
        <taxon>Cytophagales</taxon>
        <taxon>Spirosomataceae</taxon>
        <taxon>Fibrella</taxon>
    </lineage>
</organism>
<evidence type="ECO:0000256" key="1">
    <source>
        <dbReference type="SAM" id="Phobius"/>
    </source>
</evidence>
<dbReference type="HOGENOM" id="CLU_051819_0_0_10"/>
<name>I0KEI5_9BACT</name>
<dbReference type="SUPFAM" id="SSF53474">
    <property type="entry name" value="alpha/beta-Hydrolases"/>
    <property type="match status" value="1"/>
</dbReference>
<keyword evidence="1" id="KW-1133">Transmembrane helix</keyword>
<dbReference type="PANTHER" id="PTHR21562:SF83">
    <property type="entry name" value="PECTIN ACETYLESTERASE 4"/>
    <property type="match status" value="1"/>
</dbReference>
<dbReference type="KEGG" id="fae:FAES_4539"/>
<dbReference type="GO" id="GO:0016787">
    <property type="term" value="F:hydrolase activity"/>
    <property type="evidence" value="ECO:0007669"/>
    <property type="project" value="InterPro"/>
</dbReference>
<dbReference type="EMBL" id="HE796683">
    <property type="protein sequence ID" value="CCH02538.1"/>
    <property type="molecule type" value="Genomic_DNA"/>
</dbReference>
<dbReference type="eggNOG" id="COG0657">
    <property type="taxonomic scope" value="Bacteria"/>
</dbReference>
<keyword evidence="1" id="KW-0812">Transmembrane</keyword>
<gene>
    <name evidence="2" type="ORF">FAES_4539</name>
</gene>
<keyword evidence="3" id="KW-1185">Reference proteome</keyword>
<evidence type="ECO:0008006" key="4">
    <source>
        <dbReference type="Google" id="ProtNLM"/>
    </source>
</evidence>
<dbReference type="Pfam" id="PF03283">
    <property type="entry name" value="PAE"/>
    <property type="match status" value="1"/>
</dbReference>